<name>A0A8H2K2T1_ACIRA</name>
<comment type="caution">
    <text evidence="1">The sequence shown here is derived from an EMBL/GenBank/DDBJ whole genome shotgun (WGS) entry which is preliminary data.</text>
</comment>
<organism evidence="1 2">
    <name type="scientific">Acinetobacter radioresistens</name>
    <dbReference type="NCBI Taxonomy" id="40216"/>
    <lineage>
        <taxon>Bacteria</taxon>
        <taxon>Pseudomonadati</taxon>
        <taxon>Pseudomonadota</taxon>
        <taxon>Gammaproteobacteria</taxon>
        <taxon>Moraxellales</taxon>
        <taxon>Moraxellaceae</taxon>
        <taxon>Acinetobacter</taxon>
    </lineage>
</organism>
<dbReference type="EMBL" id="VFBM01000003">
    <property type="protein sequence ID" value="TNX93113.1"/>
    <property type="molecule type" value="Genomic_DNA"/>
</dbReference>
<dbReference type="InterPro" id="IPR009061">
    <property type="entry name" value="DNA-bd_dom_put_sf"/>
</dbReference>
<dbReference type="Pfam" id="PF05930">
    <property type="entry name" value="Phage_AlpA"/>
    <property type="match status" value="1"/>
</dbReference>
<dbReference type="RefSeq" id="WP_139880610.1">
    <property type="nucleotide sequence ID" value="NZ_VFBM01000003.1"/>
</dbReference>
<dbReference type="InterPro" id="IPR010260">
    <property type="entry name" value="AlpA"/>
</dbReference>
<evidence type="ECO:0000313" key="2">
    <source>
        <dbReference type="Proteomes" id="UP000314285"/>
    </source>
</evidence>
<reference evidence="1 2" key="1">
    <citation type="submission" date="2019-06" db="EMBL/GenBank/DDBJ databases">
        <title>Genome of Acinetobacter radioresistens APH1, a phenol degrading strain.</title>
        <authorList>
            <person name="Liu Y."/>
        </authorList>
    </citation>
    <scope>NUCLEOTIDE SEQUENCE [LARGE SCALE GENOMIC DNA]</scope>
    <source>
        <strain evidence="1 2">APH1</strain>
    </source>
</reference>
<dbReference type="AlphaFoldDB" id="A0A8H2K2T1"/>
<evidence type="ECO:0000313" key="1">
    <source>
        <dbReference type="EMBL" id="TNX93113.1"/>
    </source>
</evidence>
<dbReference type="Gene3D" id="1.10.238.160">
    <property type="match status" value="1"/>
</dbReference>
<protein>
    <submittedName>
        <fullName evidence="1">AlpA family phage regulatory protein</fullName>
    </submittedName>
</protein>
<sequence length="89" mass="10381">MMRAESENNLLEAIFNEMQEIKRAFHADEDRLLKTSEVAKMTGITRASIIKMVEDGSFPEPDWVSESGYKRWWKSTIYTFFNKKQALAS</sequence>
<dbReference type="SUPFAM" id="SSF46955">
    <property type="entry name" value="Putative DNA-binding domain"/>
    <property type="match status" value="1"/>
</dbReference>
<dbReference type="Proteomes" id="UP000314285">
    <property type="component" value="Unassembled WGS sequence"/>
</dbReference>
<proteinExistence type="predicted"/>
<accession>A0A8H2K2T1</accession>
<gene>
    <name evidence="1" type="ORF">FHY67_06010</name>
</gene>